<dbReference type="InterPro" id="IPR005828">
    <property type="entry name" value="MFS_sugar_transport-like"/>
</dbReference>
<dbReference type="InterPro" id="IPR050360">
    <property type="entry name" value="MFS_Sugar_Transporters"/>
</dbReference>
<dbReference type="SUPFAM" id="SSF57701">
    <property type="entry name" value="Zn2/Cys6 DNA-binding domain"/>
    <property type="match status" value="1"/>
</dbReference>
<feature type="transmembrane region" description="Helical" evidence="14">
    <location>
        <begin position="1325"/>
        <end position="1351"/>
    </location>
</feature>
<keyword evidence="6" id="KW-0479">Metal-binding</keyword>
<reference evidence="16" key="1">
    <citation type="submission" date="2018-08" db="EMBL/GenBank/DDBJ databases">
        <title>Draft genome sequence of azole-resistant Aspergillus thermomutatus (Neosartorya pseudofischeri) strain HMR AF 39, isolated from a human nasal aspirate.</title>
        <authorList>
            <person name="Parent-Michaud M."/>
            <person name="Dufresne P.J."/>
            <person name="Fournier E."/>
            <person name="Martineau C."/>
            <person name="Moreira S."/>
            <person name="Perkins V."/>
            <person name="De Repentigny L."/>
            <person name="Dufresne S.F."/>
        </authorList>
    </citation>
    <scope>NUCLEOTIDE SEQUENCE [LARGE SCALE GENOMIC DNA]</scope>
    <source>
        <strain evidence="16">HMR AF 39</strain>
    </source>
</reference>
<evidence type="ECO:0000256" key="3">
    <source>
        <dbReference type="ARBA" id="ARBA00010992"/>
    </source>
</evidence>
<evidence type="ECO:0000256" key="12">
    <source>
        <dbReference type="ARBA" id="ARBA00023242"/>
    </source>
</evidence>
<feature type="transmembrane region" description="Helical" evidence="14">
    <location>
        <begin position="1045"/>
        <end position="1062"/>
    </location>
</feature>
<dbReference type="Pfam" id="PF00083">
    <property type="entry name" value="Sugar_tr"/>
    <property type="match status" value="1"/>
</dbReference>
<keyword evidence="12" id="KW-0539">Nucleus</keyword>
<evidence type="ECO:0000256" key="13">
    <source>
        <dbReference type="SAM" id="MobiDB-lite"/>
    </source>
</evidence>
<dbReference type="SUPFAM" id="SSF103473">
    <property type="entry name" value="MFS general substrate transporter"/>
    <property type="match status" value="1"/>
</dbReference>
<dbReference type="Gene3D" id="1.20.1250.20">
    <property type="entry name" value="MFS general substrate transporter like domains"/>
    <property type="match status" value="1"/>
</dbReference>
<keyword evidence="10 14" id="KW-0472">Membrane</keyword>
<sequence>MAAGSARPSMRQQLPRASTTAACEACRKLKMRCIRPARVNTCESQLEPCERCRRNNRTCSIPPPRPLGRRPGAVGRYQGLEKARRKIQAELEKARNSSNDIDGMNGLSEREERLLDLLSDVQNSEQHADAELNQPLHGEDLSHLQKCSTQRRLAGAQDFHYTEQSQPHTNSCFYRMTSAISSSDVSQEPVSNPLALLADASETARVMNPSRDTGPDLDPVELGLVSMQEAHMLFSIYFTRLHSVNGILDPKLHTPEYVRSRSCLLFTWILALTAQFDHSSETIAKRLRLHGEKLSRHVHSSGWKSVEVVQGYYISLLSATPAKALSEERSWLYTTHAVGIAIELGLDQGSKSRLHRNPLNNQTRQHSEHTQRLARNRERTWLRILLWERANSAACGRTNVFADTELTRNIDSWRMHPLADATDRHTCAFILLRRLLAPLQNELRHEASLPQADPHWASKLINASLEPWCKTWLQDPYTLPQSQQLPDVFLNYVYLHNRLWTLSFALHASRNTDRHLDAIREDCFDAAVHCCAVAVRDLRTIGEPLYCMLAPTWAMIAYAAVLALKLFPCLYGSGSDGGMEFLALLAQVALQLQKSGTTPSHRLGIAALLGQHLLMVLRSRAVGLGELAAVAGDQNDSAPERTIAYTPINQETDVASPLVSSYDPFLPMAVMGTDRDLANDGFADLFREIFGPGFDERVDFQFHTSRYHVEKDMMINKEQTLDCPKSFILKPLVKEVTMFQWYQRSLAQRPLLTQSLTTACLFAVGDGLAQQAVERRGITRHDVMRTTRMALYGGGKWAPSPTKIPFLTVVAVFGPLATKWFQVLQRRINLPTAQRTVVGRVAADQLLFAPTMIGVFLSSMSIMEGGSPRDKLERSYWPALKANWTVWPFLQLVNFALVPLQYRVLTVNVLNIVVTMLFRKPKLPQANPDAYFQDDRVASETHSQTAITADESELVNTHIPLLTWRSFIMGVFVSMGGFLFGYDTGQISGFLAMKDFLQRFGEQKADGTYYFSNVRSGLIVALLSIGTLMGALIAAPIADRIGRKWSITIWSLMVCVGITVQISSPVGKWYQVSLGRWVAGLGVGALSLLVPMYQAESGPRHIRGSLVSTYQLFITLGIFVANCINYGTETRTDTGSWRIPMGITYVWALILGIGISMFPESPRYDYRHGKVDQAISTLSKMYGIPKNHRALKLEFEEIKQKYEEEVARGQVTWVHLFRAPRMSYRVAVGVALQALQQLTGANYFFYYGTTVFKGAGISNSYVTQMILGGVNFGTTFLGLYLIENYGRRRSLIAGALWMFVCFMVFASVGHFSLDRQFPERTHTAGVVMVVFACLFILGFASTWGPMVWTIIAELYPSEFRARAMSLATASNWLWNFLLAFFTPFITSAIDFRYGYVFAGCLFLAAAMVYFTVIEGQGRTLEEIDTMYVMKIKPWQSSKFVFPEQSNDHEGSEKHAAETNDHLETSAPQQESV</sequence>
<evidence type="ECO:0000313" key="16">
    <source>
        <dbReference type="EMBL" id="RHZ61829.1"/>
    </source>
</evidence>
<organism evidence="16 17">
    <name type="scientific">Aspergillus thermomutatus</name>
    <name type="common">Neosartorya pseudofischeri</name>
    <dbReference type="NCBI Taxonomy" id="41047"/>
    <lineage>
        <taxon>Eukaryota</taxon>
        <taxon>Fungi</taxon>
        <taxon>Dikarya</taxon>
        <taxon>Ascomycota</taxon>
        <taxon>Pezizomycotina</taxon>
        <taxon>Eurotiomycetes</taxon>
        <taxon>Eurotiomycetidae</taxon>
        <taxon>Eurotiales</taxon>
        <taxon>Aspergillaceae</taxon>
        <taxon>Aspergillus</taxon>
        <taxon>Aspergillus subgen. Fumigati</taxon>
    </lineage>
</organism>
<dbReference type="CDD" id="cd12148">
    <property type="entry name" value="fungal_TF_MHR"/>
    <property type="match status" value="1"/>
</dbReference>
<dbReference type="PANTHER" id="PTHR48022">
    <property type="entry name" value="PLASTIDIC GLUCOSE TRANSPORTER 4"/>
    <property type="match status" value="1"/>
</dbReference>
<evidence type="ECO:0000256" key="11">
    <source>
        <dbReference type="ARBA" id="ARBA00023163"/>
    </source>
</evidence>
<evidence type="ECO:0000256" key="5">
    <source>
        <dbReference type="ARBA" id="ARBA00022692"/>
    </source>
</evidence>
<evidence type="ECO:0000256" key="14">
    <source>
        <dbReference type="SAM" id="Phobius"/>
    </source>
</evidence>
<dbReference type="EMBL" id="NKHU02000042">
    <property type="protein sequence ID" value="RHZ61829.1"/>
    <property type="molecule type" value="Genomic_DNA"/>
</dbReference>
<dbReference type="FunFam" id="1.20.1250.20:FF:000044">
    <property type="entry name" value="Hexose transporter Hxt3p"/>
    <property type="match status" value="1"/>
</dbReference>
<dbReference type="PRINTS" id="PR00171">
    <property type="entry name" value="SUGRTRNSPORT"/>
</dbReference>
<dbReference type="GO" id="GO:0008270">
    <property type="term" value="F:zinc ion binding"/>
    <property type="evidence" value="ECO:0007669"/>
    <property type="project" value="InterPro"/>
</dbReference>
<feature type="transmembrane region" description="Helical" evidence="14">
    <location>
        <begin position="1395"/>
        <end position="1413"/>
    </location>
</feature>
<keyword evidence="7 14" id="KW-1133">Transmembrane helix</keyword>
<dbReference type="InterPro" id="IPR001138">
    <property type="entry name" value="Zn2Cys6_DnaBD"/>
</dbReference>
<dbReference type="PANTHER" id="PTHR48022:SF39">
    <property type="entry name" value="MONOSACCHARIDE TRANSPORTER, PUTATIVE-RELATED"/>
    <property type="match status" value="1"/>
</dbReference>
<name>A0A397HG30_ASPTH</name>
<feature type="domain" description="Major facilitator superfamily (MFS) profile" evidence="15">
    <location>
        <begin position="969"/>
        <end position="1416"/>
    </location>
</feature>
<dbReference type="CDD" id="cd17356">
    <property type="entry name" value="MFS_HXT"/>
    <property type="match status" value="1"/>
</dbReference>
<dbReference type="SMART" id="SM00906">
    <property type="entry name" value="Fungal_trans"/>
    <property type="match status" value="1"/>
</dbReference>
<dbReference type="GO" id="GO:0005351">
    <property type="term" value="F:carbohydrate:proton symporter activity"/>
    <property type="evidence" value="ECO:0007669"/>
    <property type="project" value="TreeGrafter"/>
</dbReference>
<feature type="transmembrane region" description="Helical" evidence="14">
    <location>
        <begin position="1139"/>
        <end position="1158"/>
    </location>
</feature>
<dbReference type="Pfam" id="PF04117">
    <property type="entry name" value="Mpv17_PMP22"/>
    <property type="match status" value="1"/>
</dbReference>
<evidence type="ECO:0000256" key="9">
    <source>
        <dbReference type="ARBA" id="ARBA00023125"/>
    </source>
</evidence>
<dbReference type="GO" id="GO:0000981">
    <property type="term" value="F:DNA-binding transcription factor activity, RNA polymerase II-specific"/>
    <property type="evidence" value="ECO:0007669"/>
    <property type="project" value="InterPro"/>
</dbReference>
<dbReference type="InterPro" id="IPR036259">
    <property type="entry name" value="MFS_trans_sf"/>
</dbReference>
<keyword evidence="8" id="KW-0805">Transcription regulation</keyword>
<dbReference type="PROSITE" id="PS50850">
    <property type="entry name" value="MFS"/>
    <property type="match status" value="1"/>
</dbReference>
<dbReference type="PROSITE" id="PS00216">
    <property type="entry name" value="SUGAR_TRANSPORT_1"/>
    <property type="match status" value="2"/>
</dbReference>
<dbReference type="GO" id="GO:0003677">
    <property type="term" value="F:DNA binding"/>
    <property type="evidence" value="ECO:0007669"/>
    <property type="project" value="UniProtKB-KW"/>
</dbReference>
<comment type="subcellular location">
    <subcellularLocation>
        <location evidence="1">Membrane</location>
        <topology evidence="1">Multi-pass membrane protein</topology>
    </subcellularLocation>
</comment>
<protein>
    <recommendedName>
        <fullName evidence="15">Major facilitator superfamily (MFS) profile domain-containing protein</fullName>
    </recommendedName>
</protein>
<feature type="transmembrane region" description="Helical" evidence="14">
    <location>
        <begin position="962"/>
        <end position="982"/>
    </location>
</feature>
<dbReference type="InterPro" id="IPR020846">
    <property type="entry name" value="MFS_dom"/>
</dbReference>
<dbReference type="PROSITE" id="PS00217">
    <property type="entry name" value="SUGAR_TRANSPORT_2"/>
    <property type="match status" value="1"/>
</dbReference>
<dbReference type="Proteomes" id="UP000215305">
    <property type="component" value="Unassembled WGS sequence"/>
</dbReference>
<proteinExistence type="inferred from homology"/>
<dbReference type="CDD" id="cd00067">
    <property type="entry name" value="GAL4"/>
    <property type="match status" value="1"/>
</dbReference>
<dbReference type="RefSeq" id="XP_026616530.1">
    <property type="nucleotide sequence ID" value="XM_026762403.1"/>
</dbReference>
<gene>
    <name evidence="16" type="ORF">CDV56_108784</name>
</gene>
<feature type="transmembrane region" description="Helical" evidence="14">
    <location>
        <begin position="1261"/>
        <end position="1282"/>
    </location>
</feature>
<keyword evidence="9" id="KW-0238">DNA-binding</keyword>
<dbReference type="STRING" id="41047.A0A397HG30"/>
<feature type="transmembrane region" description="Helical" evidence="14">
    <location>
        <begin position="1372"/>
        <end position="1389"/>
    </location>
</feature>
<dbReference type="Pfam" id="PF04082">
    <property type="entry name" value="Fungal_trans"/>
    <property type="match status" value="1"/>
</dbReference>
<evidence type="ECO:0000256" key="7">
    <source>
        <dbReference type="ARBA" id="ARBA00022989"/>
    </source>
</evidence>
<dbReference type="NCBIfam" id="TIGR00879">
    <property type="entry name" value="SP"/>
    <property type="match status" value="1"/>
</dbReference>
<feature type="transmembrane region" description="Helical" evidence="14">
    <location>
        <begin position="1074"/>
        <end position="1093"/>
    </location>
</feature>
<dbReference type="VEuPathDB" id="FungiDB:CDV56_108784"/>
<evidence type="ECO:0000256" key="8">
    <source>
        <dbReference type="ARBA" id="ARBA00023015"/>
    </source>
</evidence>
<dbReference type="OrthoDB" id="2241241at2759"/>
<evidence type="ECO:0000313" key="17">
    <source>
        <dbReference type="Proteomes" id="UP000215305"/>
    </source>
</evidence>
<evidence type="ECO:0000256" key="2">
    <source>
        <dbReference type="ARBA" id="ARBA00006824"/>
    </source>
</evidence>
<dbReference type="GO" id="GO:0016020">
    <property type="term" value="C:membrane"/>
    <property type="evidence" value="ECO:0007669"/>
    <property type="project" value="UniProtKB-SubCell"/>
</dbReference>
<feature type="transmembrane region" description="Helical" evidence="14">
    <location>
        <begin position="1105"/>
        <end position="1127"/>
    </location>
</feature>
<keyword evidence="5 14" id="KW-0812">Transmembrane</keyword>
<keyword evidence="17" id="KW-1185">Reference proteome</keyword>
<evidence type="ECO:0000256" key="4">
    <source>
        <dbReference type="ARBA" id="ARBA00022448"/>
    </source>
</evidence>
<dbReference type="InterPro" id="IPR005829">
    <property type="entry name" value="Sugar_transporter_CS"/>
</dbReference>
<evidence type="ECO:0000259" key="15">
    <source>
        <dbReference type="PROSITE" id="PS50850"/>
    </source>
</evidence>
<dbReference type="InterPro" id="IPR003663">
    <property type="entry name" value="Sugar/inositol_transpt"/>
</dbReference>
<dbReference type="InterPro" id="IPR007219">
    <property type="entry name" value="XnlR_reg_dom"/>
</dbReference>
<keyword evidence="11" id="KW-0804">Transcription</keyword>
<keyword evidence="4" id="KW-0813">Transport</keyword>
<evidence type="ECO:0000256" key="6">
    <source>
        <dbReference type="ARBA" id="ARBA00022723"/>
    </source>
</evidence>
<feature type="compositionally biased region" description="Basic and acidic residues" evidence="13">
    <location>
        <begin position="1445"/>
        <end position="1463"/>
    </location>
</feature>
<evidence type="ECO:0000256" key="10">
    <source>
        <dbReference type="ARBA" id="ARBA00023136"/>
    </source>
</evidence>
<dbReference type="GO" id="GO:0006351">
    <property type="term" value="P:DNA-templated transcription"/>
    <property type="evidence" value="ECO:0007669"/>
    <property type="project" value="InterPro"/>
</dbReference>
<comment type="similarity">
    <text evidence="2">Belongs to the peroxisomal membrane protein PXMP2/4 family.</text>
</comment>
<accession>A0A397HG30</accession>
<feature type="region of interest" description="Disordered" evidence="13">
    <location>
        <begin position="1442"/>
        <end position="1472"/>
    </location>
</feature>
<dbReference type="InterPro" id="IPR036864">
    <property type="entry name" value="Zn2-C6_fun-type_DNA-bd_sf"/>
</dbReference>
<dbReference type="GeneID" id="38130758"/>
<comment type="caution">
    <text evidence="16">The sequence shown here is derived from an EMBL/GenBank/DDBJ whole genome shotgun (WGS) entry which is preliminary data.</text>
</comment>
<comment type="similarity">
    <text evidence="3">Belongs to the major facilitator superfamily. Sugar transporter (TC 2.A.1.1) family.</text>
</comment>
<evidence type="ECO:0000256" key="1">
    <source>
        <dbReference type="ARBA" id="ARBA00004141"/>
    </source>
</evidence>
<feature type="transmembrane region" description="Helical" evidence="14">
    <location>
        <begin position="1018"/>
        <end position="1038"/>
    </location>
</feature>
<feature type="transmembrane region" description="Helical" evidence="14">
    <location>
        <begin position="1294"/>
        <end position="1313"/>
    </location>
</feature>
<dbReference type="Gene3D" id="4.10.240.10">
    <property type="entry name" value="Zn(2)-C6 fungal-type DNA-binding domain"/>
    <property type="match status" value="1"/>
</dbReference>
<dbReference type="InterPro" id="IPR007248">
    <property type="entry name" value="Mpv17_PMP22"/>
</dbReference>